<evidence type="ECO:0000259" key="2">
    <source>
        <dbReference type="Pfam" id="PF07238"/>
    </source>
</evidence>
<dbReference type="InterPro" id="IPR009875">
    <property type="entry name" value="PilZ_domain"/>
</dbReference>
<comment type="caution">
    <text evidence="3">The sequence shown here is derived from an EMBL/GenBank/DDBJ whole genome shotgun (WGS) entry which is preliminary data.</text>
</comment>
<gene>
    <name evidence="3" type="ORF">S03H2_19235</name>
</gene>
<protein>
    <recommendedName>
        <fullName evidence="2">PilZ domain-containing protein</fullName>
    </recommendedName>
</protein>
<dbReference type="AlphaFoldDB" id="X1HGE1"/>
<accession>X1HGE1</accession>
<dbReference type="Gene3D" id="2.40.10.220">
    <property type="entry name" value="predicted glycosyltransferase like domains"/>
    <property type="match status" value="1"/>
</dbReference>
<feature type="compositionally biased region" description="Acidic residues" evidence="1">
    <location>
        <begin position="114"/>
        <end position="129"/>
    </location>
</feature>
<dbReference type="Pfam" id="PF07238">
    <property type="entry name" value="PilZ"/>
    <property type="match status" value="1"/>
</dbReference>
<dbReference type="GO" id="GO:0035438">
    <property type="term" value="F:cyclic-di-GMP binding"/>
    <property type="evidence" value="ECO:0007669"/>
    <property type="project" value="InterPro"/>
</dbReference>
<dbReference type="SUPFAM" id="SSF141371">
    <property type="entry name" value="PilZ domain-like"/>
    <property type="match status" value="1"/>
</dbReference>
<name>X1HGE1_9ZZZZ</name>
<reference evidence="3" key="1">
    <citation type="journal article" date="2014" name="Front. Microbiol.">
        <title>High frequency of phylogenetically diverse reductive dehalogenase-homologous genes in deep subseafloor sedimentary metagenomes.</title>
        <authorList>
            <person name="Kawai M."/>
            <person name="Futagami T."/>
            <person name="Toyoda A."/>
            <person name="Takaki Y."/>
            <person name="Nishi S."/>
            <person name="Hori S."/>
            <person name="Arai W."/>
            <person name="Tsubouchi T."/>
            <person name="Morono Y."/>
            <person name="Uchiyama I."/>
            <person name="Ito T."/>
            <person name="Fujiyama A."/>
            <person name="Inagaki F."/>
            <person name="Takami H."/>
        </authorList>
    </citation>
    <scope>NUCLEOTIDE SEQUENCE</scope>
    <source>
        <strain evidence="3">Expedition CK06-06</strain>
    </source>
</reference>
<feature type="region of interest" description="Disordered" evidence="1">
    <location>
        <begin position="109"/>
        <end position="129"/>
    </location>
</feature>
<dbReference type="EMBL" id="BARU01010033">
    <property type="protein sequence ID" value="GAH44373.1"/>
    <property type="molecule type" value="Genomic_DNA"/>
</dbReference>
<sequence>MDENSERRKEPRLRYHWPVWFAEDFDETLSQGQMVDVSSTGAAFTCYADEHCPYPGQHVTARFSVPCFASDESFDMANFVRPGCICRVDDINSFLCRVAIQFAEPLPFKPGEQVGDESAAEQDLEAARV</sequence>
<proteinExistence type="predicted"/>
<organism evidence="3">
    <name type="scientific">marine sediment metagenome</name>
    <dbReference type="NCBI Taxonomy" id="412755"/>
    <lineage>
        <taxon>unclassified sequences</taxon>
        <taxon>metagenomes</taxon>
        <taxon>ecological metagenomes</taxon>
    </lineage>
</organism>
<feature type="domain" description="PilZ" evidence="2">
    <location>
        <begin position="6"/>
        <end position="107"/>
    </location>
</feature>
<evidence type="ECO:0000313" key="3">
    <source>
        <dbReference type="EMBL" id="GAH44373.1"/>
    </source>
</evidence>
<evidence type="ECO:0000256" key="1">
    <source>
        <dbReference type="SAM" id="MobiDB-lite"/>
    </source>
</evidence>